<gene>
    <name evidence="3" type="ORF">Micbo1qcDRAFT_167440</name>
</gene>
<dbReference type="InterPro" id="IPR052895">
    <property type="entry name" value="HetReg/Transcr_Mod"/>
</dbReference>
<feature type="region of interest" description="Disordered" evidence="1">
    <location>
        <begin position="738"/>
        <end position="779"/>
    </location>
</feature>
<reference evidence="4" key="1">
    <citation type="submission" date="2016-02" db="EMBL/GenBank/DDBJ databases">
        <title>Draft genome sequence of Microdochium bolleyi, a fungal endophyte of beachgrass.</title>
        <authorList>
            <consortium name="DOE Joint Genome Institute"/>
            <person name="David A.S."/>
            <person name="May G."/>
            <person name="Haridas S."/>
            <person name="Lim J."/>
            <person name="Wang M."/>
            <person name="Labutti K."/>
            <person name="Lipzen A."/>
            <person name="Barry K."/>
            <person name="Grigoriev I.V."/>
        </authorList>
    </citation>
    <scope>NUCLEOTIDE SEQUENCE [LARGE SCALE GENOMIC DNA]</scope>
    <source>
        <strain evidence="4">J235TASD1</strain>
    </source>
</reference>
<feature type="region of interest" description="Disordered" evidence="1">
    <location>
        <begin position="149"/>
        <end position="180"/>
    </location>
</feature>
<protein>
    <submittedName>
        <fullName evidence="3">Heterokaryon incompatibility protein-domain-containing protein</fullName>
    </submittedName>
</protein>
<dbReference type="PANTHER" id="PTHR24148">
    <property type="entry name" value="ANKYRIN REPEAT DOMAIN-CONTAINING PROTEIN 39 HOMOLOG-RELATED"/>
    <property type="match status" value="1"/>
</dbReference>
<dbReference type="AlphaFoldDB" id="A0A136IR51"/>
<dbReference type="Proteomes" id="UP000070501">
    <property type="component" value="Unassembled WGS sequence"/>
</dbReference>
<organism evidence="3 4">
    <name type="scientific">Microdochium bolleyi</name>
    <dbReference type="NCBI Taxonomy" id="196109"/>
    <lineage>
        <taxon>Eukaryota</taxon>
        <taxon>Fungi</taxon>
        <taxon>Dikarya</taxon>
        <taxon>Ascomycota</taxon>
        <taxon>Pezizomycotina</taxon>
        <taxon>Sordariomycetes</taxon>
        <taxon>Xylariomycetidae</taxon>
        <taxon>Xylariales</taxon>
        <taxon>Microdochiaceae</taxon>
        <taxon>Microdochium</taxon>
    </lineage>
</organism>
<keyword evidence="4" id="KW-1185">Reference proteome</keyword>
<dbReference type="Pfam" id="PF06985">
    <property type="entry name" value="HET"/>
    <property type="match status" value="1"/>
</dbReference>
<evidence type="ECO:0000259" key="2">
    <source>
        <dbReference type="Pfam" id="PF06985"/>
    </source>
</evidence>
<evidence type="ECO:0000256" key="1">
    <source>
        <dbReference type="SAM" id="MobiDB-lite"/>
    </source>
</evidence>
<evidence type="ECO:0000313" key="4">
    <source>
        <dbReference type="Proteomes" id="UP000070501"/>
    </source>
</evidence>
<dbReference type="InParanoid" id="A0A136IR51"/>
<feature type="compositionally biased region" description="Acidic residues" evidence="1">
    <location>
        <begin position="150"/>
        <end position="166"/>
    </location>
</feature>
<feature type="domain" description="Heterokaryon incompatibility" evidence="2">
    <location>
        <begin position="62"/>
        <end position="178"/>
    </location>
</feature>
<dbReference type="OrthoDB" id="4757211at2759"/>
<sequence length="810" mass="90068">MGTFAYVPLQCAPGRSLRLVRLAPLPVVQNSGHDGEQGILGAPHGILQCQLVETSLDKAPPYIAVSHAWGDDTRDKATILVNGHGLNVSQALADLLAYLRKHCRPRNNLFWIDALCINHGDSVERGFQVPLMRQIYEKAWVLIAWLGTPGEDDDNEEESEEDDDNDDNHNDNEPDDTDSLKDVHSLHGFFQAFAKNKDRYGIAMKRKELRFPTRPYAHRTKEVLVYEIDSDGSRVNSMKGAPDDDLGRAVNEGPSVIEARLRYHIQNQRDYCQEWTWTRVSKLLSRPWFSRIWLVQEICCARNVQLAFGAHMLSWAVLSDVCRYVVKYGLGQNVCHLARGGDGVIQPPGFSHILAVNELCKARQNNEEMALAGMILSTSSFGTVDARDGLYSLLSLASPADRAALQVDYNMTFKELSTKLTSHLITSSARPAEILSLAGIGWNTSLLNLPSWVPNWSRLPANIRETKPQLFCHTKADTTSKRVSSYSDTRPQQAAFTVRPDLTTLRAEGYIIDKVQYLITTPAPDIDPSFALDPNDLEPWTDWMLDAVDMIRQGAATPYLTREDPNEVLWRTLITSRAPSGAPAGPEYGISFRRSIGRPFDSTFSDASPASPLSAAKQYARRAEETQRLLQVLTTHVESPSVSPGRAYIERMSHSSSQTCGELERLWKRAYDVHGKGKCLFTTKRGFVGLAAPGLAKGGEFYIAYLRDQIGYSDWSSVNGQAESRPLVLRREPCHEISTERTIGGRRNALGPGRRKSSSDSTSSSGGGGSNDDTSRGPEVPRFRLVSECYLHGGQILKNRARSAQTMDIY</sequence>
<dbReference type="PANTHER" id="PTHR24148:SF64">
    <property type="entry name" value="HETEROKARYON INCOMPATIBILITY DOMAIN-CONTAINING PROTEIN"/>
    <property type="match status" value="1"/>
</dbReference>
<accession>A0A136IR51</accession>
<dbReference type="InterPro" id="IPR010730">
    <property type="entry name" value="HET"/>
</dbReference>
<evidence type="ECO:0000313" key="3">
    <source>
        <dbReference type="EMBL" id="KXJ87421.1"/>
    </source>
</evidence>
<proteinExistence type="predicted"/>
<feature type="compositionally biased region" description="Basic and acidic residues" evidence="1">
    <location>
        <begin position="167"/>
        <end position="180"/>
    </location>
</feature>
<name>A0A136IR51_9PEZI</name>
<dbReference type="EMBL" id="KQ964262">
    <property type="protein sequence ID" value="KXJ87421.1"/>
    <property type="molecule type" value="Genomic_DNA"/>
</dbReference>